<protein>
    <submittedName>
        <fullName evidence="1">Uncharacterized protein</fullName>
    </submittedName>
</protein>
<name>A0A833WFA9_9HYME</name>
<dbReference type="AlphaFoldDB" id="A0A833WFA9"/>
<gene>
    <name evidence="1" type="ORF">E2986_13112</name>
</gene>
<sequence>MKYKSTYLMLTKQTMTVHPPLATHSFVSSQISFYLLKNFQLLPVTSYDDCLINKLCILIKREQNMDINSKKKYYSDVKNVKQWFYSTKERCDSLKSHMKYMKMLYHDMQYPKIQETQKALHDPNWQDSKIKVANNNENVISKQTDCNNSLKEYSSVQCNP</sequence>
<dbReference type="EMBL" id="WNWW01000130">
    <property type="protein sequence ID" value="KAF3430138.1"/>
    <property type="molecule type" value="Genomic_DNA"/>
</dbReference>
<accession>A0A833WFA9</accession>
<evidence type="ECO:0000313" key="2">
    <source>
        <dbReference type="Proteomes" id="UP000655588"/>
    </source>
</evidence>
<proteinExistence type="predicted"/>
<keyword evidence="2" id="KW-1185">Reference proteome</keyword>
<dbReference type="Proteomes" id="UP000655588">
    <property type="component" value="Unassembled WGS sequence"/>
</dbReference>
<reference evidence="1" key="1">
    <citation type="submission" date="2019-11" db="EMBL/GenBank/DDBJ databases">
        <title>The nuclear and mitochondrial genomes of Frieseomelitta varia - a highly eusocial stingless bee (Meliponini) with a permanently sterile worker caste.</title>
        <authorList>
            <person name="Freitas F.C.P."/>
            <person name="Lourenco A.P."/>
            <person name="Nunes F.M.F."/>
            <person name="Paschoal A.R."/>
            <person name="Abreu F.C.P."/>
            <person name="Barbin F.O."/>
            <person name="Bataglia L."/>
            <person name="Cardoso-Junior C.A.M."/>
            <person name="Cervoni M.S."/>
            <person name="Silva S.R."/>
            <person name="Dalarmi F."/>
            <person name="Del Lama M.A."/>
            <person name="Depintor T.S."/>
            <person name="Ferreira K.M."/>
            <person name="Goria P.S."/>
            <person name="Jaskot M.C."/>
            <person name="Lago D.C."/>
            <person name="Luna-Lucena D."/>
            <person name="Moda L.M."/>
            <person name="Nascimento L."/>
            <person name="Pedrino M."/>
            <person name="Rabico F.O."/>
            <person name="Sanches F.C."/>
            <person name="Santos D.E."/>
            <person name="Santos C.G."/>
            <person name="Vieira J."/>
            <person name="Lopes T.F."/>
            <person name="Barchuk A.R."/>
            <person name="Hartfelder K."/>
            <person name="Simoes Z.L.P."/>
            <person name="Bitondi M.M.G."/>
            <person name="Pinheiro D.G."/>
        </authorList>
    </citation>
    <scope>NUCLEOTIDE SEQUENCE</scope>
    <source>
        <strain evidence="1">USP_RPSP 00005682</strain>
        <tissue evidence="1">Whole individual</tissue>
    </source>
</reference>
<organism evidence="1 2">
    <name type="scientific">Frieseomelitta varia</name>
    <dbReference type="NCBI Taxonomy" id="561572"/>
    <lineage>
        <taxon>Eukaryota</taxon>
        <taxon>Metazoa</taxon>
        <taxon>Ecdysozoa</taxon>
        <taxon>Arthropoda</taxon>
        <taxon>Hexapoda</taxon>
        <taxon>Insecta</taxon>
        <taxon>Pterygota</taxon>
        <taxon>Neoptera</taxon>
        <taxon>Endopterygota</taxon>
        <taxon>Hymenoptera</taxon>
        <taxon>Apocrita</taxon>
        <taxon>Aculeata</taxon>
        <taxon>Apoidea</taxon>
        <taxon>Anthophila</taxon>
        <taxon>Apidae</taxon>
        <taxon>Frieseomelitta</taxon>
    </lineage>
</organism>
<comment type="caution">
    <text evidence="1">The sequence shown here is derived from an EMBL/GenBank/DDBJ whole genome shotgun (WGS) entry which is preliminary data.</text>
</comment>
<evidence type="ECO:0000313" key="1">
    <source>
        <dbReference type="EMBL" id="KAF3430138.1"/>
    </source>
</evidence>